<evidence type="ECO:0000259" key="2">
    <source>
        <dbReference type="Pfam" id="PF01361"/>
    </source>
</evidence>
<dbReference type="SUPFAM" id="SSF55331">
    <property type="entry name" value="Tautomerase/MIF"/>
    <property type="match status" value="1"/>
</dbReference>
<keyword evidence="3" id="KW-0670">Pyruvate</keyword>
<evidence type="ECO:0000313" key="3">
    <source>
        <dbReference type="EMBL" id="MBB4662175.1"/>
    </source>
</evidence>
<evidence type="ECO:0000313" key="4">
    <source>
        <dbReference type="Proteomes" id="UP000585272"/>
    </source>
</evidence>
<organism evidence="3 4">
    <name type="scientific">Conexibacter arvalis</name>
    <dbReference type="NCBI Taxonomy" id="912552"/>
    <lineage>
        <taxon>Bacteria</taxon>
        <taxon>Bacillati</taxon>
        <taxon>Actinomycetota</taxon>
        <taxon>Thermoleophilia</taxon>
        <taxon>Solirubrobacterales</taxon>
        <taxon>Conexibacteraceae</taxon>
        <taxon>Conexibacter</taxon>
    </lineage>
</organism>
<dbReference type="Proteomes" id="UP000585272">
    <property type="component" value="Unassembled WGS sequence"/>
</dbReference>
<dbReference type="EMBL" id="JACHNU010000002">
    <property type="protein sequence ID" value="MBB4662175.1"/>
    <property type="molecule type" value="Genomic_DNA"/>
</dbReference>
<evidence type="ECO:0000256" key="1">
    <source>
        <dbReference type="ARBA" id="ARBA00023235"/>
    </source>
</evidence>
<dbReference type="GO" id="GO:0016853">
    <property type="term" value="F:isomerase activity"/>
    <property type="evidence" value="ECO:0007669"/>
    <property type="project" value="UniProtKB-KW"/>
</dbReference>
<dbReference type="AlphaFoldDB" id="A0A840ICV7"/>
<reference evidence="3 4" key="1">
    <citation type="submission" date="2020-08" db="EMBL/GenBank/DDBJ databases">
        <title>Genomic Encyclopedia of Archaeal and Bacterial Type Strains, Phase II (KMG-II): from individual species to whole genera.</title>
        <authorList>
            <person name="Goeker M."/>
        </authorList>
    </citation>
    <scope>NUCLEOTIDE SEQUENCE [LARGE SCALE GENOMIC DNA]</scope>
    <source>
        <strain evidence="3 4">DSM 23288</strain>
    </source>
</reference>
<protein>
    <submittedName>
        <fullName evidence="3">Phenylpyruvate tautomerase PptA (4-oxalocrotonate tautomerase family)</fullName>
    </submittedName>
</protein>
<dbReference type="InterPro" id="IPR014347">
    <property type="entry name" value="Tautomerase/MIF_sf"/>
</dbReference>
<sequence length="62" mass="7021">MPFIEVKAFDTRWESPEKTAELIERITKAMADTFGEQVGRETEVVLIGVPRPQWGFGGKARI</sequence>
<keyword evidence="4" id="KW-1185">Reference proteome</keyword>
<name>A0A840ICV7_9ACTN</name>
<dbReference type="Gene3D" id="3.30.429.10">
    <property type="entry name" value="Macrophage Migration Inhibitory Factor"/>
    <property type="match status" value="1"/>
</dbReference>
<dbReference type="InterPro" id="IPR004370">
    <property type="entry name" value="4-OT-like_dom"/>
</dbReference>
<feature type="domain" description="4-oxalocrotonate tautomerase-like" evidence="2">
    <location>
        <begin position="2"/>
        <end position="59"/>
    </location>
</feature>
<dbReference type="RefSeq" id="WP_183341173.1">
    <property type="nucleotide sequence ID" value="NZ_JACHNU010000002.1"/>
</dbReference>
<accession>A0A840ICV7</accession>
<gene>
    <name evidence="3" type="ORF">BDZ31_001761</name>
</gene>
<dbReference type="Pfam" id="PF01361">
    <property type="entry name" value="Tautomerase"/>
    <property type="match status" value="1"/>
</dbReference>
<comment type="caution">
    <text evidence="3">The sequence shown here is derived from an EMBL/GenBank/DDBJ whole genome shotgun (WGS) entry which is preliminary data.</text>
</comment>
<keyword evidence="1" id="KW-0413">Isomerase</keyword>
<proteinExistence type="predicted"/>